<dbReference type="InterPro" id="IPR001155">
    <property type="entry name" value="OxRdtase_FMN_N"/>
</dbReference>
<dbReference type="AlphaFoldDB" id="A0A0W0WMQ7"/>
<dbReference type="GO" id="GO:0016628">
    <property type="term" value="F:oxidoreductase activity, acting on the CH-CH group of donors, NAD or NADP as acceptor"/>
    <property type="evidence" value="ECO:0007669"/>
    <property type="project" value="UniProtKB-ARBA"/>
</dbReference>
<evidence type="ECO:0000259" key="4">
    <source>
        <dbReference type="Pfam" id="PF00724"/>
    </source>
</evidence>
<gene>
    <name evidence="5" type="primary">nemA</name>
    <name evidence="5" type="ORF">Lisr_0326</name>
</gene>
<dbReference type="PATRIC" id="fig|454.4.peg.340"/>
<evidence type="ECO:0000256" key="1">
    <source>
        <dbReference type="ARBA" id="ARBA00001917"/>
    </source>
</evidence>
<dbReference type="OrthoDB" id="8523426at2"/>
<evidence type="ECO:0000313" key="6">
    <source>
        <dbReference type="Proteomes" id="UP000054761"/>
    </source>
</evidence>
<comment type="similarity">
    <text evidence="2">Belongs to the NADH:flavin oxidoreductase/NADH oxidase family.</text>
</comment>
<evidence type="ECO:0000313" key="5">
    <source>
        <dbReference type="EMBL" id="KTD33618.1"/>
    </source>
</evidence>
<dbReference type="GO" id="GO:0010181">
    <property type="term" value="F:FMN binding"/>
    <property type="evidence" value="ECO:0007669"/>
    <property type="project" value="InterPro"/>
</dbReference>
<dbReference type="Proteomes" id="UP000054761">
    <property type="component" value="Unassembled WGS sequence"/>
</dbReference>
<keyword evidence="3 5" id="KW-0560">Oxidoreductase</keyword>
<dbReference type="CDD" id="cd02933">
    <property type="entry name" value="OYE_like_FMN"/>
    <property type="match status" value="1"/>
</dbReference>
<dbReference type="RefSeq" id="WP_058500715.1">
    <property type="nucleotide sequence ID" value="NZ_CAAAJA010000023.1"/>
</dbReference>
<evidence type="ECO:0000256" key="3">
    <source>
        <dbReference type="ARBA" id="ARBA00023002"/>
    </source>
</evidence>
<dbReference type="Gene3D" id="3.20.20.70">
    <property type="entry name" value="Aldolase class I"/>
    <property type="match status" value="1"/>
</dbReference>
<reference evidence="5 6" key="1">
    <citation type="submission" date="2015-11" db="EMBL/GenBank/DDBJ databases">
        <title>Genomic analysis of 38 Legionella species identifies large and diverse effector repertoires.</title>
        <authorList>
            <person name="Burstein D."/>
            <person name="Amaro F."/>
            <person name="Zusman T."/>
            <person name="Lifshitz Z."/>
            <person name="Cohen O."/>
            <person name="Gilbert J.A."/>
            <person name="Pupko T."/>
            <person name="Shuman H.A."/>
            <person name="Segal G."/>
        </authorList>
    </citation>
    <scope>NUCLEOTIDE SEQUENCE [LARGE SCALE GENOMIC DNA]</scope>
    <source>
        <strain evidence="5 6">Bercovier 4</strain>
    </source>
</reference>
<dbReference type="Pfam" id="PF00724">
    <property type="entry name" value="Oxidored_FMN"/>
    <property type="match status" value="1"/>
</dbReference>
<organism evidence="5 6">
    <name type="scientific">Legionella israelensis</name>
    <dbReference type="NCBI Taxonomy" id="454"/>
    <lineage>
        <taxon>Bacteria</taxon>
        <taxon>Pseudomonadati</taxon>
        <taxon>Pseudomonadota</taxon>
        <taxon>Gammaproteobacteria</taxon>
        <taxon>Legionellales</taxon>
        <taxon>Legionellaceae</taxon>
        <taxon>Legionella</taxon>
    </lineage>
</organism>
<accession>A0A0W0WMQ7</accession>
<sequence length="350" mass="39503">MNLDTLFNPYPLNDKFLLKNHIVMAPMTRNKADDHFVPTDKMAEYYAKRAQAGLIITEGTIISPEARGYSNTPGLYTKEQIQGWQKVTSQVHQNNGKIFAQLWHVGRVSHPIFLQGQLPLSASKTLMTGQLKRSHDLHYGWSREATVNEIKTIIKQFAKAAENAMEAGFDGIEIHGANGYLIDQFLHYDTNQRTDTYGGSPKNMARFALEIVNAVGNVIGFERTGIRLSPATYLNQIKGQKEDAEIFSYLLTQLNSLNIAYVHTGNFDDKIIYDMLNHQTMTAFMRKIFHGTLIASGSYNFAEADEAIRGGRFDLVAIGRPFIANPDLISRLQTQQELKEYHPQMLEALD</sequence>
<evidence type="ECO:0000256" key="2">
    <source>
        <dbReference type="ARBA" id="ARBA00005979"/>
    </source>
</evidence>
<dbReference type="PANTHER" id="PTHR22893:SF55">
    <property type="entry name" value="OXIDOREDUCTASE-RELATED"/>
    <property type="match status" value="1"/>
</dbReference>
<comment type="cofactor">
    <cofactor evidence="1">
        <name>FMN</name>
        <dbReference type="ChEBI" id="CHEBI:58210"/>
    </cofactor>
</comment>
<proteinExistence type="inferred from homology"/>
<keyword evidence="6" id="KW-1185">Reference proteome</keyword>
<dbReference type="SUPFAM" id="SSF51395">
    <property type="entry name" value="FMN-linked oxidoreductases"/>
    <property type="match status" value="1"/>
</dbReference>
<feature type="domain" description="NADH:flavin oxidoreductase/NADH oxidase N-terminal" evidence="4">
    <location>
        <begin position="6"/>
        <end position="337"/>
    </location>
</feature>
<dbReference type="EMBL" id="LNYH01000009">
    <property type="protein sequence ID" value="KTD33618.1"/>
    <property type="molecule type" value="Genomic_DNA"/>
</dbReference>
<dbReference type="GO" id="GO:0005829">
    <property type="term" value="C:cytosol"/>
    <property type="evidence" value="ECO:0007669"/>
    <property type="project" value="TreeGrafter"/>
</dbReference>
<protein>
    <submittedName>
        <fullName evidence="5">N-ethylmaleimide reductase, FMN-linked</fullName>
        <ecNumber evidence="5">1.-.-.-</ecNumber>
    </submittedName>
</protein>
<dbReference type="InterPro" id="IPR045247">
    <property type="entry name" value="Oye-like"/>
</dbReference>
<dbReference type="FunFam" id="3.20.20.70:FF:000059">
    <property type="entry name" value="N-ethylmaleimide reductase, FMN-linked"/>
    <property type="match status" value="1"/>
</dbReference>
<dbReference type="EC" id="1.-.-.-" evidence="5"/>
<dbReference type="InterPro" id="IPR013785">
    <property type="entry name" value="Aldolase_TIM"/>
</dbReference>
<name>A0A0W0WMQ7_9GAMM</name>
<dbReference type="STRING" id="454.Lisr_0326"/>
<comment type="caution">
    <text evidence="5">The sequence shown here is derived from an EMBL/GenBank/DDBJ whole genome shotgun (WGS) entry which is preliminary data.</text>
</comment>
<dbReference type="PANTHER" id="PTHR22893">
    <property type="entry name" value="NADH OXIDOREDUCTASE-RELATED"/>
    <property type="match status" value="1"/>
</dbReference>